<protein>
    <submittedName>
        <fullName evidence="1">Uncharacterized protein</fullName>
    </submittedName>
</protein>
<dbReference type="EMBL" id="JYDL01001763">
    <property type="protein sequence ID" value="KRX11624.1"/>
    <property type="molecule type" value="Genomic_DNA"/>
</dbReference>
<dbReference type="AlphaFoldDB" id="A0A0V0RBP6"/>
<evidence type="ECO:0000313" key="1">
    <source>
        <dbReference type="EMBL" id="KRX11624.1"/>
    </source>
</evidence>
<evidence type="ECO:0000313" key="2">
    <source>
        <dbReference type="Proteomes" id="UP000054630"/>
    </source>
</evidence>
<proteinExistence type="predicted"/>
<sequence>LITLSGFSFRRRSQSEGDEYNLRALDWQQNPESPWHKQREAVQLAWSDLNTVDRICW</sequence>
<dbReference type="STRING" id="6336.A0A0V0RBP6"/>
<comment type="caution">
    <text evidence="1">The sequence shown here is derived from an EMBL/GenBank/DDBJ whole genome shotgun (WGS) entry which is preliminary data.</text>
</comment>
<reference evidence="1 2" key="1">
    <citation type="submission" date="2015-01" db="EMBL/GenBank/DDBJ databases">
        <title>Evolution of Trichinella species and genotypes.</title>
        <authorList>
            <person name="Korhonen P.K."/>
            <person name="Edoardo P."/>
            <person name="Giuseppe L.R."/>
            <person name="Gasser R.B."/>
        </authorList>
    </citation>
    <scope>NUCLEOTIDE SEQUENCE [LARGE SCALE GENOMIC DNA]</scope>
    <source>
        <strain evidence="1">ISS37</strain>
    </source>
</reference>
<organism evidence="1 2">
    <name type="scientific">Trichinella nelsoni</name>
    <dbReference type="NCBI Taxonomy" id="6336"/>
    <lineage>
        <taxon>Eukaryota</taxon>
        <taxon>Metazoa</taxon>
        <taxon>Ecdysozoa</taxon>
        <taxon>Nematoda</taxon>
        <taxon>Enoplea</taxon>
        <taxon>Dorylaimia</taxon>
        <taxon>Trichinellida</taxon>
        <taxon>Trichinellidae</taxon>
        <taxon>Trichinella</taxon>
    </lineage>
</organism>
<accession>A0A0V0RBP6</accession>
<gene>
    <name evidence="1" type="ORF">T07_13704</name>
</gene>
<name>A0A0V0RBP6_9BILA</name>
<dbReference type="Proteomes" id="UP000054630">
    <property type="component" value="Unassembled WGS sequence"/>
</dbReference>
<keyword evidence="2" id="KW-1185">Reference proteome</keyword>
<feature type="non-terminal residue" evidence="1">
    <location>
        <position position="57"/>
    </location>
</feature>
<feature type="non-terminal residue" evidence="1">
    <location>
        <position position="1"/>
    </location>
</feature>